<dbReference type="Gene3D" id="2.60.40.10">
    <property type="entry name" value="Immunoglobulins"/>
    <property type="match status" value="5"/>
</dbReference>
<dbReference type="InterPro" id="IPR003961">
    <property type="entry name" value="FN3_dom"/>
</dbReference>
<name>A0ABY6K303_9ARAC</name>
<dbReference type="SMART" id="SM00060">
    <property type="entry name" value="FN3"/>
    <property type="match status" value="3"/>
</dbReference>
<gene>
    <name evidence="3" type="ORF">LAZ67_2002135</name>
</gene>
<evidence type="ECO:0000313" key="4">
    <source>
        <dbReference type="Proteomes" id="UP001235939"/>
    </source>
</evidence>
<sequence length="454" mass="49659">MKLDSDESSSRLTISPLKRSDSALYTCTAVNTYGQDDTNIQLIIQEPPDAPREVAAAEVSSRQARLTWDPPFSGNSLISHYLVSFRQNAPEAPPRNVHVFPTGPDSLRVNWEGPLASQTNGPLAGYYVGYRPANSSEPLQYKSVEAPWAELRGLEPFTLYSVVVQAFNGAGAGPRADPVTAVTLEGGLSRHIDNKVKVAIKEKKICLQQCCVDAEVEVPGTAQEATLNDLSHYTNYSLAVAAFTAQGDGVYSDPVYCPTPEDGGATFQYCNVLTEMTQPTVPSPPADVRALPMLPDAILVSWLPPLYPNGIVLNYFLYQRTNHQSPKKHLLSGSQQFYEALRLARGQRYDFWVTAATSVGEGEPTRVLSQTTADIGETPGCLSIHCRLFEWSPIRNVTAYTCTDGRSQPVKDNVLPNGTLDLGPYDPQSHTGNYTCRVQNVHGSDEIAYFLTSH</sequence>
<keyword evidence="4" id="KW-1185">Reference proteome</keyword>
<dbReference type="SUPFAM" id="SSF48726">
    <property type="entry name" value="Immunoglobulin"/>
    <property type="match status" value="1"/>
</dbReference>
<feature type="domain" description="Fibronectin type-III" evidence="2">
    <location>
        <begin position="284"/>
        <end position="375"/>
    </location>
</feature>
<dbReference type="Pfam" id="PF00041">
    <property type="entry name" value="fn3"/>
    <property type="match status" value="2"/>
</dbReference>
<dbReference type="Proteomes" id="UP001235939">
    <property type="component" value="Chromosome 02"/>
</dbReference>
<dbReference type="PANTHER" id="PTHR13817">
    <property type="entry name" value="TITIN"/>
    <property type="match status" value="1"/>
</dbReference>
<dbReference type="InterPro" id="IPR013783">
    <property type="entry name" value="Ig-like_fold"/>
</dbReference>
<feature type="domain" description="Fibronectin type-III" evidence="2">
    <location>
        <begin position="93"/>
        <end position="186"/>
    </location>
</feature>
<dbReference type="SUPFAM" id="SSF49265">
    <property type="entry name" value="Fibronectin type III"/>
    <property type="match status" value="2"/>
</dbReference>
<dbReference type="EMBL" id="CP092864">
    <property type="protein sequence ID" value="UYV62843.1"/>
    <property type="molecule type" value="Genomic_DNA"/>
</dbReference>
<evidence type="ECO:0000256" key="1">
    <source>
        <dbReference type="ARBA" id="ARBA00022737"/>
    </source>
</evidence>
<dbReference type="InterPro" id="IPR036116">
    <property type="entry name" value="FN3_sf"/>
</dbReference>
<reference evidence="3 4" key="1">
    <citation type="submission" date="2022-01" db="EMBL/GenBank/DDBJ databases">
        <title>A chromosomal length assembly of Cordylochernes scorpioides.</title>
        <authorList>
            <person name="Zeh D."/>
            <person name="Zeh J."/>
        </authorList>
    </citation>
    <scope>NUCLEOTIDE SEQUENCE [LARGE SCALE GENOMIC DNA]</scope>
    <source>
        <strain evidence="3">IN4F17</strain>
        <tissue evidence="3">Whole Body</tissue>
    </source>
</reference>
<proteinExistence type="predicted"/>
<keyword evidence="1" id="KW-0677">Repeat</keyword>
<dbReference type="CDD" id="cd00063">
    <property type="entry name" value="FN3"/>
    <property type="match status" value="2"/>
</dbReference>
<evidence type="ECO:0000259" key="2">
    <source>
        <dbReference type="PROSITE" id="PS50853"/>
    </source>
</evidence>
<evidence type="ECO:0000313" key="3">
    <source>
        <dbReference type="EMBL" id="UYV62843.1"/>
    </source>
</evidence>
<dbReference type="InterPro" id="IPR013098">
    <property type="entry name" value="Ig_I-set"/>
</dbReference>
<accession>A0ABY6K303</accession>
<protein>
    <recommendedName>
        <fullName evidence="2">Fibronectin type-III domain-containing protein</fullName>
    </recommendedName>
</protein>
<dbReference type="PANTHER" id="PTHR13817:SF166">
    <property type="entry name" value="NEURONAL IGCAM-RELATED"/>
    <property type="match status" value="1"/>
</dbReference>
<dbReference type="Pfam" id="PF07679">
    <property type="entry name" value="I-set"/>
    <property type="match status" value="1"/>
</dbReference>
<organism evidence="3 4">
    <name type="scientific">Cordylochernes scorpioides</name>
    <dbReference type="NCBI Taxonomy" id="51811"/>
    <lineage>
        <taxon>Eukaryota</taxon>
        <taxon>Metazoa</taxon>
        <taxon>Ecdysozoa</taxon>
        <taxon>Arthropoda</taxon>
        <taxon>Chelicerata</taxon>
        <taxon>Arachnida</taxon>
        <taxon>Pseudoscorpiones</taxon>
        <taxon>Cheliferoidea</taxon>
        <taxon>Chernetidae</taxon>
        <taxon>Cordylochernes</taxon>
    </lineage>
</organism>
<dbReference type="InterPro" id="IPR036179">
    <property type="entry name" value="Ig-like_dom_sf"/>
</dbReference>
<dbReference type="InterPro" id="IPR050964">
    <property type="entry name" value="Striated_Muscle_Regulatory"/>
</dbReference>
<dbReference type="PROSITE" id="PS50853">
    <property type="entry name" value="FN3"/>
    <property type="match status" value="2"/>
</dbReference>